<comment type="caution">
    <text evidence="2">The sequence shown here is derived from an EMBL/GenBank/DDBJ whole genome shotgun (WGS) entry which is preliminary data.</text>
</comment>
<feature type="compositionally biased region" description="Basic and acidic residues" evidence="1">
    <location>
        <begin position="296"/>
        <end position="311"/>
    </location>
</feature>
<feature type="region of interest" description="Disordered" evidence="1">
    <location>
        <begin position="251"/>
        <end position="312"/>
    </location>
</feature>
<organism evidence="2 3">
    <name type="scientific">Aspergillus tanneri</name>
    <dbReference type="NCBI Taxonomy" id="1220188"/>
    <lineage>
        <taxon>Eukaryota</taxon>
        <taxon>Fungi</taxon>
        <taxon>Dikarya</taxon>
        <taxon>Ascomycota</taxon>
        <taxon>Pezizomycotina</taxon>
        <taxon>Eurotiomycetes</taxon>
        <taxon>Eurotiomycetidae</taxon>
        <taxon>Eurotiales</taxon>
        <taxon>Aspergillaceae</taxon>
        <taxon>Aspergillus</taxon>
        <taxon>Aspergillus subgen. Circumdati</taxon>
    </lineage>
</organism>
<dbReference type="RefSeq" id="XP_033428457.1">
    <property type="nucleotide sequence ID" value="XM_033569651.1"/>
</dbReference>
<protein>
    <submittedName>
        <fullName evidence="2">E3 ubiquitin ligase</fullName>
    </submittedName>
</protein>
<proteinExistence type="predicted"/>
<name>A0A5M9MT40_9EURO</name>
<feature type="compositionally biased region" description="Acidic residues" evidence="1">
    <location>
        <begin position="356"/>
        <end position="370"/>
    </location>
</feature>
<dbReference type="AlphaFoldDB" id="A0A5M9MT40"/>
<evidence type="ECO:0000313" key="2">
    <source>
        <dbReference type="EMBL" id="KAA8649096.1"/>
    </source>
</evidence>
<dbReference type="GeneID" id="54327693"/>
<feature type="region of interest" description="Disordered" evidence="1">
    <location>
        <begin position="329"/>
        <end position="457"/>
    </location>
</feature>
<evidence type="ECO:0000256" key="1">
    <source>
        <dbReference type="SAM" id="MobiDB-lite"/>
    </source>
</evidence>
<feature type="compositionally biased region" description="Acidic residues" evidence="1">
    <location>
        <begin position="275"/>
        <end position="295"/>
    </location>
</feature>
<feature type="region of interest" description="Disordered" evidence="1">
    <location>
        <begin position="100"/>
        <end position="123"/>
    </location>
</feature>
<gene>
    <name evidence="2" type="primary">PSH1</name>
    <name evidence="2" type="ORF">ATNIH1004_004991</name>
</gene>
<sequence>MSTPTPTGAASSNGSLNGIKATIDSTGDSSGGSLTPYKDMWMIFALLYNVCLTSWFAGGRSNKTCPDCRAPVKSEPSPAYLVRAVVQLFTSRAELLDKGETTAEHIRHQRDEAEKVERDKKNTHHKDGGLFRGIFNKARLSIPAPVVDLEDNVIRCPVCSWELEEESGCAQCGYRRDEGSTTSSSDYMSELDENSDMTDYLDDDDVFEDGFGEVDDFDLNALYHGAPPNGLPFNITQQLYGLLPNLQNRHGPLNGPYHVPSDDWDQHDAMSSIPDSEDEEDSEDTDMDSFIDDDEHFGGMHDYDSDLESDRSTVVGPEYNTQARYEEVLEHSDIPTSQLGDLISDGSVDISSTDYGSEDIDDDDDDDDDEPIRPPVNGGRRCPVPFYQELLSSPGQSQLQNTNFDLANPRSIPQAQRPHTTGTTASDAISLEDDSDEGPVRPSRRAKDGRNRRTTAL</sequence>
<dbReference type="VEuPathDB" id="FungiDB:EYZ11_000647"/>
<reference evidence="2 3" key="1">
    <citation type="submission" date="2019-08" db="EMBL/GenBank/DDBJ databases">
        <title>The genome sequence of a newly discovered highly antifungal drug resistant Aspergillus species, Aspergillus tanneri NIH 1004.</title>
        <authorList>
            <person name="Mounaud S."/>
            <person name="Singh I."/>
            <person name="Joardar V."/>
            <person name="Pakala S."/>
            <person name="Pakala S."/>
            <person name="Venepally P."/>
            <person name="Chung J.K."/>
            <person name="Losada L."/>
            <person name="Nierman W.C."/>
        </authorList>
    </citation>
    <scope>NUCLEOTIDE SEQUENCE [LARGE SCALE GENOMIC DNA]</scope>
    <source>
        <strain evidence="2 3">NIH1004</strain>
    </source>
</reference>
<dbReference type="Proteomes" id="UP000324241">
    <property type="component" value="Unassembled WGS sequence"/>
</dbReference>
<dbReference type="OrthoDB" id="6105938at2759"/>
<accession>A0A5M9MT40</accession>
<feature type="compositionally biased region" description="Polar residues" evidence="1">
    <location>
        <begin position="390"/>
        <end position="427"/>
    </location>
</feature>
<evidence type="ECO:0000313" key="3">
    <source>
        <dbReference type="Proteomes" id="UP000324241"/>
    </source>
</evidence>
<dbReference type="EMBL" id="QUQM01000003">
    <property type="protein sequence ID" value="KAA8649096.1"/>
    <property type="molecule type" value="Genomic_DNA"/>
</dbReference>